<dbReference type="PANTHER" id="PTHR46609:SF8">
    <property type="entry name" value="YQAJ VIRAL RECOMBINASE DOMAIN-CONTAINING PROTEIN"/>
    <property type="match status" value="1"/>
</dbReference>
<dbReference type="InterPro" id="IPR049012">
    <property type="entry name" value="Mutator_transp_dom"/>
</dbReference>
<keyword evidence="4" id="KW-1185">Reference proteome</keyword>
<dbReference type="OrthoDB" id="6155932at2759"/>
<dbReference type="PANTHER" id="PTHR46609">
    <property type="entry name" value="EXONUCLEASE, PHAGE-TYPE/RECB, C-TERMINAL DOMAIN-CONTAINING PROTEIN"/>
    <property type="match status" value="1"/>
</dbReference>
<reference evidence="3 4" key="1">
    <citation type="submission" date="2020-04" db="EMBL/GenBank/DDBJ databases">
        <authorList>
            <person name="Wallbank WR R."/>
            <person name="Pardo Diaz C."/>
            <person name="Kozak K."/>
            <person name="Martin S."/>
            <person name="Jiggins C."/>
            <person name="Moest M."/>
            <person name="Warren A I."/>
            <person name="Byers J.R.P. K."/>
            <person name="Montejo-Kovacevich G."/>
            <person name="Yen C E."/>
        </authorList>
    </citation>
    <scope>NUCLEOTIDE SEQUENCE [LARGE SCALE GENOMIC DNA]</scope>
</reference>
<gene>
    <name evidence="3" type="ORF">APLA_LOCUS1692</name>
</gene>
<name>A0A8S0YV04_ARCPL</name>
<organism evidence="3 4">
    <name type="scientific">Arctia plantaginis</name>
    <name type="common">Wood tiger moth</name>
    <name type="synonym">Phalaena plantaginis</name>
    <dbReference type="NCBI Taxonomy" id="874455"/>
    <lineage>
        <taxon>Eukaryota</taxon>
        <taxon>Metazoa</taxon>
        <taxon>Ecdysozoa</taxon>
        <taxon>Arthropoda</taxon>
        <taxon>Hexapoda</taxon>
        <taxon>Insecta</taxon>
        <taxon>Pterygota</taxon>
        <taxon>Neoptera</taxon>
        <taxon>Endopterygota</taxon>
        <taxon>Lepidoptera</taxon>
        <taxon>Glossata</taxon>
        <taxon>Ditrysia</taxon>
        <taxon>Noctuoidea</taxon>
        <taxon>Erebidae</taxon>
        <taxon>Arctiinae</taxon>
        <taxon>Arctia</taxon>
    </lineage>
</organism>
<dbReference type="InterPro" id="IPR051703">
    <property type="entry name" value="NF-kappa-B_Signaling_Reg"/>
</dbReference>
<dbReference type="Pfam" id="PF09588">
    <property type="entry name" value="YqaJ"/>
    <property type="match status" value="1"/>
</dbReference>
<dbReference type="CDD" id="cd22343">
    <property type="entry name" value="PDDEXK_lambda_exonuclease-like"/>
    <property type="match status" value="1"/>
</dbReference>
<dbReference type="InterPro" id="IPR011335">
    <property type="entry name" value="Restrct_endonuc-II-like"/>
</dbReference>
<dbReference type="InterPro" id="IPR011604">
    <property type="entry name" value="PDDEXK-like_dom_sf"/>
</dbReference>
<feature type="domain" description="Mutator-like transposase" evidence="2">
    <location>
        <begin position="1"/>
        <end position="137"/>
    </location>
</feature>
<evidence type="ECO:0000259" key="1">
    <source>
        <dbReference type="Pfam" id="PF09588"/>
    </source>
</evidence>
<dbReference type="Gene3D" id="3.90.320.10">
    <property type="match status" value="1"/>
</dbReference>
<comment type="caution">
    <text evidence="3">The sequence shown here is derived from an EMBL/GenBank/DDBJ whole genome shotgun (WGS) entry which is preliminary data.</text>
</comment>
<protein>
    <recommendedName>
        <fullName evidence="5">YqaJ viral recombinase domain-containing protein</fullName>
    </recommendedName>
</protein>
<dbReference type="SUPFAM" id="SSF52980">
    <property type="entry name" value="Restriction endonuclease-like"/>
    <property type="match status" value="1"/>
</dbReference>
<evidence type="ECO:0008006" key="5">
    <source>
        <dbReference type="Google" id="ProtNLM"/>
    </source>
</evidence>
<dbReference type="EMBL" id="CADEBC010000135">
    <property type="protein sequence ID" value="CAB3223521.1"/>
    <property type="molecule type" value="Genomic_DNA"/>
</dbReference>
<evidence type="ECO:0000313" key="4">
    <source>
        <dbReference type="Proteomes" id="UP000494106"/>
    </source>
</evidence>
<dbReference type="GO" id="GO:0006281">
    <property type="term" value="P:DNA repair"/>
    <property type="evidence" value="ECO:0007669"/>
    <property type="project" value="UniProtKB-ARBA"/>
</dbReference>
<dbReference type="InterPro" id="IPR019080">
    <property type="entry name" value="YqaJ_viral_recombinase"/>
</dbReference>
<proteinExistence type="predicted"/>
<accession>A0A8S0YV04</accession>
<feature type="domain" description="YqaJ viral recombinase" evidence="1">
    <location>
        <begin position="326"/>
        <end position="480"/>
    </location>
</feature>
<sequence length="572" mass="66450">MEALAITEGFKSSMEMYGIIYSQLIADGDSSTYKSILDANPYHSLIVEKIECTNHLLRNYCTKLDELTKDTRHPLHLRKVLSQSILRLRRSVTGAVKHNNSKKEKTFDEKITDLKIDLLNGPNHVFGNHSTCKPYYCKHVNRDTNCEIVDKNLVPEMKTCTLYNAITKLVSRLVNNSKSLIYSVNSNIAEVFNSIVAKFVGGKRINYSSRQSYSARCATSVVAFNTKQPITYLYEKVIHKKPNTLIRRLEFKRKKMRPKSKPSRKITLQKPKNNIDKDYGYFCQKPDLNKIDFEFAKNEHLNKLKLTEVERNDLERRTVLQSDSMEWVQERRQRLTASSFGKVCKRGLVKCGPLVKNLLRGANLENVKSIQHGKDHENIALEQLTVFLSSIDGSPCNIEKCGLFVDEKIPYLGASPDGLLGEDKIVEVKCPYSCANMAIDDGVKKKKINFWKRNQTGDFTINTNHDWYYQIQGQLHITQKNECIFMVWTNVDMKVEKIKKDDDFWQNKMEEKLKMFYLDCMVPEIIDSRLDRKMEVRDPIYLIEAIRQREVTREAKKRKCENLLEKTKKKRL</sequence>
<evidence type="ECO:0000259" key="2">
    <source>
        <dbReference type="Pfam" id="PF20700"/>
    </source>
</evidence>
<evidence type="ECO:0000313" key="3">
    <source>
        <dbReference type="EMBL" id="CAB3223521.1"/>
    </source>
</evidence>
<dbReference type="AlphaFoldDB" id="A0A8S0YV04"/>
<dbReference type="Proteomes" id="UP000494106">
    <property type="component" value="Unassembled WGS sequence"/>
</dbReference>
<dbReference type="Pfam" id="PF20700">
    <property type="entry name" value="Mutator"/>
    <property type="match status" value="1"/>
</dbReference>